<evidence type="ECO:0000256" key="5">
    <source>
        <dbReference type="ARBA" id="ARBA00023065"/>
    </source>
</evidence>
<evidence type="ECO:0000256" key="1">
    <source>
        <dbReference type="ARBA" id="ARBA00004141"/>
    </source>
</evidence>
<dbReference type="InterPro" id="IPR003445">
    <property type="entry name" value="Cat_transpt"/>
</dbReference>
<feature type="transmembrane region" description="Helical" evidence="7">
    <location>
        <begin position="96"/>
        <end position="118"/>
    </location>
</feature>
<dbReference type="GO" id="GO:0030007">
    <property type="term" value="P:intracellular potassium ion homeostasis"/>
    <property type="evidence" value="ECO:0007669"/>
    <property type="project" value="TreeGrafter"/>
</dbReference>
<protein>
    <submittedName>
        <fullName evidence="8">Cation transporter</fullName>
    </submittedName>
</protein>
<organism evidence="8 9">
    <name type="scientific">Macrophomina phaseolina (strain MS6)</name>
    <name type="common">Charcoal rot fungus</name>
    <dbReference type="NCBI Taxonomy" id="1126212"/>
    <lineage>
        <taxon>Eukaryota</taxon>
        <taxon>Fungi</taxon>
        <taxon>Dikarya</taxon>
        <taxon>Ascomycota</taxon>
        <taxon>Pezizomycotina</taxon>
        <taxon>Dothideomycetes</taxon>
        <taxon>Dothideomycetes incertae sedis</taxon>
        <taxon>Botryosphaeriales</taxon>
        <taxon>Botryosphaeriaceae</taxon>
        <taxon>Macrophomina</taxon>
    </lineage>
</organism>
<comment type="subcellular location">
    <subcellularLocation>
        <location evidence="1">Membrane</location>
        <topology evidence="1">Multi-pass membrane protein</topology>
    </subcellularLocation>
</comment>
<dbReference type="OrthoDB" id="9999863at2759"/>
<dbReference type="InParanoid" id="K2SIU3"/>
<dbReference type="STRING" id="1126212.K2SIU3"/>
<dbReference type="GO" id="GO:0140107">
    <property type="term" value="F:high-affinity potassium ion transmembrane transporter activity"/>
    <property type="evidence" value="ECO:0007669"/>
    <property type="project" value="TreeGrafter"/>
</dbReference>
<dbReference type="InterPro" id="IPR051143">
    <property type="entry name" value="TrkH_K-transport"/>
</dbReference>
<dbReference type="GO" id="GO:1990573">
    <property type="term" value="P:potassium ion import across plasma membrane"/>
    <property type="evidence" value="ECO:0007669"/>
    <property type="project" value="TreeGrafter"/>
</dbReference>
<evidence type="ECO:0000256" key="6">
    <source>
        <dbReference type="ARBA" id="ARBA00023136"/>
    </source>
</evidence>
<dbReference type="HOGENOM" id="CLU_005947_1_1_1"/>
<keyword evidence="6 7" id="KW-0472">Membrane</keyword>
<evidence type="ECO:0000313" key="9">
    <source>
        <dbReference type="Proteomes" id="UP000007129"/>
    </source>
</evidence>
<dbReference type="PANTHER" id="PTHR31064:SF5">
    <property type="entry name" value="POTASSIUM ION TRANSPORTER (EUROFUNG)"/>
    <property type="match status" value="1"/>
</dbReference>
<keyword evidence="2" id="KW-0813">Transport</keyword>
<keyword evidence="5" id="KW-0406">Ion transport</keyword>
<dbReference type="eggNOG" id="KOG1341">
    <property type="taxonomic scope" value="Eukaryota"/>
</dbReference>
<proteinExistence type="predicted"/>
<keyword evidence="4 7" id="KW-1133">Transmembrane helix</keyword>
<dbReference type="PANTHER" id="PTHR31064">
    <property type="entry name" value="POTASSIUM TRANSPORT PROTEIN DDB_G0292412-RELATED"/>
    <property type="match status" value="1"/>
</dbReference>
<dbReference type="Proteomes" id="UP000007129">
    <property type="component" value="Unassembled WGS sequence"/>
</dbReference>
<comment type="caution">
    <text evidence="8">The sequence shown here is derived from an EMBL/GenBank/DDBJ whole genome shotgun (WGS) entry which is preliminary data.</text>
</comment>
<sequence length="246" mass="27159">MVPSRGFYSAQSMGSNLGFTLTLDSMITSQDATLPLFVMSFLAYAGNKLYPCLSRLVIWTMAKPAPRHSVMQEPLNFLLEHPRRCYTLLFPSRTTWILFGIIFVVNFIDTPLVLVLGLQNPAVNNLPVQPAAHDVHLCLPVATTVRASNTYEDRSLGMYAPDPEVDEITPGNTTSYLLNHLPNQLGFDLWSISLGILCITIAEADRIIDQADSVFQVFPVFFEVVSAYGNIGLSLGYHTVLTSLTG</sequence>
<evidence type="ECO:0000256" key="2">
    <source>
        <dbReference type="ARBA" id="ARBA00022448"/>
    </source>
</evidence>
<dbReference type="EMBL" id="AHHD01000010">
    <property type="protein sequence ID" value="EKG22389.1"/>
    <property type="molecule type" value="Genomic_DNA"/>
</dbReference>
<dbReference type="VEuPathDB" id="FungiDB:MPH_00250"/>
<name>K2SIU3_MACPH</name>
<dbReference type="Pfam" id="PF02386">
    <property type="entry name" value="TrkH"/>
    <property type="match status" value="2"/>
</dbReference>
<keyword evidence="3 7" id="KW-0812">Transmembrane</keyword>
<evidence type="ECO:0000256" key="7">
    <source>
        <dbReference type="SAM" id="Phobius"/>
    </source>
</evidence>
<dbReference type="GO" id="GO:0005886">
    <property type="term" value="C:plasma membrane"/>
    <property type="evidence" value="ECO:0007669"/>
    <property type="project" value="TreeGrafter"/>
</dbReference>
<evidence type="ECO:0000256" key="4">
    <source>
        <dbReference type="ARBA" id="ARBA00022989"/>
    </source>
</evidence>
<gene>
    <name evidence="8" type="ORF">MPH_00250</name>
</gene>
<dbReference type="AlphaFoldDB" id="K2SIU3"/>
<accession>K2SIU3</accession>
<reference evidence="8 9" key="1">
    <citation type="journal article" date="2012" name="BMC Genomics">
        <title>Tools to kill: Genome of one of the most destructive plant pathogenic fungi Macrophomina phaseolina.</title>
        <authorList>
            <person name="Islam M.S."/>
            <person name="Haque M.S."/>
            <person name="Islam M.M."/>
            <person name="Emdad E.M."/>
            <person name="Halim A."/>
            <person name="Hossen Q.M.M."/>
            <person name="Hossain M.Z."/>
            <person name="Ahmed B."/>
            <person name="Rahim S."/>
            <person name="Rahman M.S."/>
            <person name="Alam M.M."/>
            <person name="Hou S."/>
            <person name="Wan X."/>
            <person name="Saito J.A."/>
            <person name="Alam M."/>
        </authorList>
    </citation>
    <scope>NUCLEOTIDE SEQUENCE [LARGE SCALE GENOMIC DNA]</scope>
    <source>
        <strain evidence="8 9">MS6</strain>
    </source>
</reference>
<evidence type="ECO:0000256" key="3">
    <source>
        <dbReference type="ARBA" id="ARBA00022692"/>
    </source>
</evidence>
<evidence type="ECO:0000313" key="8">
    <source>
        <dbReference type="EMBL" id="EKG22389.1"/>
    </source>
</evidence>